<dbReference type="AlphaFoldDB" id="A0AA88XWI1"/>
<evidence type="ECO:0000313" key="7">
    <source>
        <dbReference type="Proteomes" id="UP001186944"/>
    </source>
</evidence>
<evidence type="ECO:0000313" key="6">
    <source>
        <dbReference type="EMBL" id="KAK3093223.1"/>
    </source>
</evidence>
<dbReference type="InterPro" id="IPR002123">
    <property type="entry name" value="Plipid/glycerol_acylTrfase"/>
</dbReference>
<dbReference type="Pfam" id="PF01553">
    <property type="entry name" value="Acyltransferase"/>
    <property type="match status" value="1"/>
</dbReference>
<dbReference type="PANTHER" id="PTHR10983">
    <property type="entry name" value="1-ACYLGLYCEROL-3-PHOSPHATE ACYLTRANSFERASE-RELATED"/>
    <property type="match status" value="1"/>
</dbReference>
<evidence type="ECO:0000256" key="1">
    <source>
        <dbReference type="ARBA" id="ARBA00008655"/>
    </source>
</evidence>
<keyword evidence="7" id="KW-1185">Reference proteome</keyword>
<dbReference type="InterPro" id="IPR032098">
    <property type="entry name" value="Acyltransf_C"/>
</dbReference>
<feature type="transmembrane region" description="Helical" evidence="4">
    <location>
        <begin position="371"/>
        <end position="394"/>
    </location>
</feature>
<comment type="similarity">
    <text evidence="1">Belongs to the 1-acyl-sn-glycerol-3-phosphate acyltransferase family.</text>
</comment>
<accession>A0AA88XWI1</accession>
<dbReference type="EMBL" id="VSWD01000009">
    <property type="protein sequence ID" value="KAK3093223.1"/>
    <property type="molecule type" value="Genomic_DNA"/>
</dbReference>
<keyword evidence="3" id="KW-0012">Acyltransferase</keyword>
<keyword evidence="2" id="KW-0808">Transferase</keyword>
<keyword evidence="4" id="KW-0812">Transmembrane</keyword>
<dbReference type="GO" id="GO:0016746">
    <property type="term" value="F:acyltransferase activity"/>
    <property type="evidence" value="ECO:0007669"/>
    <property type="project" value="UniProtKB-KW"/>
</dbReference>
<evidence type="ECO:0000256" key="4">
    <source>
        <dbReference type="SAM" id="Phobius"/>
    </source>
</evidence>
<reference evidence="6" key="1">
    <citation type="submission" date="2019-08" db="EMBL/GenBank/DDBJ databases">
        <title>The improved chromosome-level genome for the pearl oyster Pinctada fucata martensii using PacBio sequencing and Hi-C.</title>
        <authorList>
            <person name="Zheng Z."/>
        </authorList>
    </citation>
    <scope>NUCLEOTIDE SEQUENCE</scope>
    <source>
        <strain evidence="6">ZZ-2019</strain>
        <tissue evidence="6">Adductor muscle</tissue>
    </source>
</reference>
<evidence type="ECO:0000256" key="2">
    <source>
        <dbReference type="ARBA" id="ARBA00022679"/>
    </source>
</evidence>
<feature type="transmembrane region" description="Helical" evidence="4">
    <location>
        <begin position="49"/>
        <end position="73"/>
    </location>
</feature>
<dbReference type="SUPFAM" id="SSF69593">
    <property type="entry name" value="Glycerol-3-phosphate (1)-acyltransferase"/>
    <property type="match status" value="1"/>
</dbReference>
<dbReference type="CDD" id="cd07990">
    <property type="entry name" value="LPLAT_LCLAT1-like"/>
    <property type="match status" value="1"/>
</dbReference>
<name>A0AA88XWI1_PINIB</name>
<evidence type="ECO:0000256" key="3">
    <source>
        <dbReference type="ARBA" id="ARBA00023315"/>
    </source>
</evidence>
<protein>
    <recommendedName>
        <fullName evidence="5">Phospholipid/glycerol acyltransferase domain-containing protein</fullName>
    </recommendedName>
</protein>
<comment type="caution">
    <text evidence="6">The sequence shown here is derived from an EMBL/GenBank/DDBJ whole genome shotgun (WGS) entry which is preliminary data.</text>
</comment>
<keyword evidence="4" id="KW-1133">Transmembrane helix</keyword>
<keyword evidence="4" id="KW-0472">Membrane</keyword>
<gene>
    <name evidence="6" type="ORF">FSP39_012890</name>
</gene>
<dbReference type="GO" id="GO:0036149">
    <property type="term" value="P:phosphatidylinositol acyl-chain remodeling"/>
    <property type="evidence" value="ECO:0007669"/>
    <property type="project" value="TreeGrafter"/>
</dbReference>
<feature type="domain" description="Phospholipid/glycerol acyltransferase" evidence="5">
    <location>
        <begin position="122"/>
        <end position="246"/>
    </location>
</feature>
<organism evidence="6 7">
    <name type="scientific">Pinctada imbricata</name>
    <name type="common">Atlantic pearl-oyster</name>
    <name type="synonym">Pinctada martensii</name>
    <dbReference type="NCBI Taxonomy" id="66713"/>
    <lineage>
        <taxon>Eukaryota</taxon>
        <taxon>Metazoa</taxon>
        <taxon>Spiralia</taxon>
        <taxon>Lophotrochozoa</taxon>
        <taxon>Mollusca</taxon>
        <taxon>Bivalvia</taxon>
        <taxon>Autobranchia</taxon>
        <taxon>Pteriomorphia</taxon>
        <taxon>Pterioida</taxon>
        <taxon>Pterioidea</taxon>
        <taxon>Pteriidae</taxon>
        <taxon>Pinctada</taxon>
    </lineage>
</organism>
<sequence>MYGTIITDGIAEQPNIRNNLIYGTTECTSNMSLPEHLHPFKLLKYIFRFFYVVISNLVCIPSYMVWLCILYPVKLFAPNIFWTIEACLFKGLLVVVTGWTFSGGYLLYESGDKLNSIYKESAILLVNHQSTSDVPVVMATLQAKDLVIGRVMWVMDYIFKFTNFGWVSVVHGDFFILQGKESRDKSLGELKEHLEALYDSTYKKWMVLFPEGGFLRKRRQRSQEFAKKNDLPVLQHVTLPRVGALKVILDTLGVATNKGTNSQGRLKWIIDMTVGYPNAEALDLHGMCIGYWKPRKIQIHYRAYPISEIPTETEPLTKWMYQRFVEKEKMLEHFYKDGRNLEDSDNQERILPRVKGHDLPIDLLEMLIHHLFYITSCYVFWNYLFFSIFSVLGIF</sequence>
<dbReference type="Pfam" id="PF16076">
    <property type="entry name" value="Acyltransf_C"/>
    <property type="match status" value="1"/>
</dbReference>
<dbReference type="PANTHER" id="PTHR10983:SF2">
    <property type="entry name" value="ACYL-COA:LYSOPHOSPHATIDYLGLYCEROL ACYLTRANSFERASE 1"/>
    <property type="match status" value="1"/>
</dbReference>
<evidence type="ECO:0000259" key="5">
    <source>
        <dbReference type="SMART" id="SM00563"/>
    </source>
</evidence>
<proteinExistence type="inferred from homology"/>
<feature type="transmembrane region" description="Helical" evidence="4">
    <location>
        <begin position="79"/>
        <end position="108"/>
    </location>
</feature>
<dbReference type="GO" id="GO:0005783">
    <property type="term" value="C:endoplasmic reticulum"/>
    <property type="evidence" value="ECO:0007669"/>
    <property type="project" value="TreeGrafter"/>
</dbReference>
<dbReference type="SMART" id="SM00563">
    <property type="entry name" value="PlsC"/>
    <property type="match status" value="1"/>
</dbReference>
<dbReference type="Proteomes" id="UP001186944">
    <property type="component" value="Unassembled WGS sequence"/>
</dbReference>